<dbReference type="SMART" id="SM00257">
    <property type="entry name" value="LysM"/>
    <property type="match status" value="1"/>
</dbReference>
<dbReference type="EMBL" id="JADIMM010000023">
    <property type="protein sequence ID" value="MBO8456905.1"/>
    <property type="molecule type" value="Genomic_DNA"/>
</dbReference>
<reference evidence="6" key="1">
    <citation type="submission" date="2020-10" db="EMBL/GenBank/DDBJ databases">
        <authorList>
            <person name="Gilroy R."/>
        </authorList>
    </citation>
    <scope>NUCLEOTIDE SEQUENCE</scope>
    <source>
        <strain evidence="6">10532</strain>
    </source>
</reference>
<evidence type="ECO:0000256" key="4">
    <source>
        <dbReference type="SAM" id="Phobius"/>
    </source>
</evidence>
<evidence type="ECO:0000256" key="2">
    <source>
        <dbReference type="ARBA" id="ARBA00022840"/>
    </source>
</evidence>
<dbReference type="GO" id="GO:0140662">
    <property type="term" value="F:ATP-dependent protein folding chaperone"/>
    <property type="evidence" value="ECO:0007669"/>
    <property type="project" value="InterPro"/>
</dbReference>
<evidence type="ECO:0000313" key="6">
    <source>
        <dbReference type="EMBL" id="MBO8456905.1"/>
    </source>
</evidence>
<dbReference type="Pfam" id="PF01476">
    <property type="entry name" value="LysM"/>
    <property type="match status" value="1"/>
</dbReference>
<keyword evidence="1" id="KW-0547">Nucleotide-binding</keyword>
<gene>
    <name evidence="6" type="ORF">IAA81_01600</name>
</gene>
<feature type="transmembrane region" description="Helical" evidence="4">
    <location>
        <begin position="154"/>
        <end position="176"/>
    </location>
</feature>
<dbReference type="PANTHER" id="PTHR34700">
    <property type="entry name" value="POTASSIUM BINDING PROTEIN KBP"/>
    <property type="match status" value="1"/>
</dbReference>
<protein>
    <submittedName>
        <fullName evidence="6">LysM peptidoglycan-binding domain-containing protein</fullName>
    </submittedName>
</protein>
<evidence type="ECO:0000256" key="3">
    <source>
        <dbReference type="SAM" id="Coils"/>
    </source>
</evidence>
<dbReference type="SUPFAM" id="SSF54106">
    <property type="entry name" value="LysM domain"/>
    <property type="match status" value="1"/>
</dbReference>
<sequence length="319" mass="35802">MSSIGIKLADGSFYPVLEGDSVQKKRLVLTTVRDNQRSMQINLFRDSEPDKELQYVDSLIIEDIEAAPKGVPSVSFILGIDEKGELSCEAVDLDSGNHQSMQISLKSLDEDDIFDFPDYEFDSVTGLGEDDTMSENEEKTAVEKVVYEKKSFPLWLSLLLFFFGLIALGIALYISYANYKMLEEAKAKAETPVSVTLSELEKQEIERRAEEAARKAAEEAFMKKAQEEAAAELALKEQIAREEAAAKLAAEEEAARKAAEEAEKQAKIVKYKIKWGDTLWDIADSYYKNPWKYKTIAKYNGIKNPDYIISGTTISIPPM</sequence>
<dbReference type="SUPFAM" id="SSF100920">
    <property type="entry name" value="Heat shock protein 70kD (HSP70), peptide-binding domain"/>
    <property type="match status" value="1"/>
</dbReference>
<feature type="coiled-coil region" evidence="3">
    <location>
        <begin position="195"/>
        <end position="265"/>
    </location>
</feature>
<keyword evidence="4" id="KW-0472">Membrane</keyword>
<dbReference type="InterPro" id="IPR018392">
    <property type="entry name" value="LysM"/>
</dbReference>
<evidence type="ECO:0000259" key="5">
    <source>
        <dbReference type="PROSITE" id="PS51782"/>
    </source>
</evidence>
<reference evidence="6" key="2">
    <citation type="journal article" date="2021" name="PeerJ">
        <title>Extensive microbial diversity within the chicken gut microbiome revealed by metagenomics and culture.</title>
        <authorList>
            <person name="Gilroy R."/>
            <person name="Ravi A."/>
            <person name="Getino M."/>
            <person name="Pursley I."/>
            <person name="Horton D.L."/>
            <person name="Alikhan N.F."/>
            <person name="Baker D."/>
            <person name="Gharbi K."/>
            <person name="Hall N."/>
            <person name="Watson M."/>
            <person name="Adriaenssens E.M."/>
            <person name="Foster-Nyarko E."/>
            <person name="Jarju S."/>
            <person name="Secka A."/>
            <person name="Antonio M."/>
            <person name="Oren A."/>
            <person name="Chaudhuri R.R."/>
            <person name="La Ragione R."/>
            <person name="Hildebrand F."/>
            <person name="Pallen M.J."/>
        </authorList>
    </citation>
    <scope>NUCLEOTIDE SEQUENCE</scope>
    <source>
        <strain evidence="6">10532</strain>
    </source>
</reference>
<keyword evidence="2" id="KW-0067">ATP-binding</keyword>
<accession>A0A9D9N1N4</accession>
<dbReference type="PANTHER" id="PTHR34700:SF4">
    <property type="entry name" value="PHAGE-LIKE ELEMENT PBSX PROTEIN XKDP"/>
    <property type="match status" value="1"/>
</dbReference>
<keyword evidence="3" id="KW-0175">Coiled coil</keyword>
<feature type="domain" description="LysM" evidence="5">
    <location>
        <begin position="269"/>
        <end position="316"/>
    </location>
</feature>
<dbReference type="Pfam" id="PF00012">
    <property type="entry name" value="HSP70"/>
    <property type="match status" value="1"/>
</dbReference>
<dbReference type="Proteomes" id="UP000823638">
    <property type="component" value="Unassembled WGS sequence"/>
</dbReference>
<dbReference type="InterPro" id="IPR036779">
    <property type="entry name" value="LysM_dom_sf"/>
</dbReference>
<dbReference type="InterPro" id="IPR013126">
    <property type="entry name" value="Hsp_70_fam"/>
</dbReference>
<keyword evidence="4" id="KW-1133">Transmembrane helix</keyword>
<comment type="caution">
    <text evidence="6">The sequence shown here is derived from an EMBL/GenBank/DDBJ whole genome shotgun (WGS) entry which is preliminary data.</text>
</comment>
<dbReference type="CDD" id="cd00118">
    <property type="entry name" value="LysM"/>
    <property type="match status" value="1"/>
</dbReference>
<dbReference type="PROSITE" id="PS51782">
    <property type="entry name" value="LYSM"/>
    <property type="match status" value="1"/>
</dbReference>
<keyword evidence="4" id="KW-0812">Transmembrane</keyword>
<evidence type="ECO:0000313" key="7">
    <source>
        <dbReference type="Proteomes" id="UP000823638"/>
    </source>
</evidence>
<dbReference type="AlphaFoldDB" id="A0A9D9N1N4"/>
<dbReference type="Gene3D" id="3.10.350.10">
    <property type="entry name" value="LysM domain"/>
    <property type="match status" value="1"/>
</dbReference>
<dbReference type="GO" id="GO:0005524">
    <property type="term" value="F:ATP binding"/>
    <property type="evidence" value="ECO:0007669"/>
    <property type="project" value="UniProtKB-KW"/>
</dbReference>
<evidence type="ECO:0000256" key="1">
    <source>
        <dbReference type="ARBA" id="ARBA00022741"/>
    </source>
</evidence>
<dbReference type="Gene3D" id="2.60.34.10">
    <property type="entry name" value="Substrate Binding Domain Of DNAk, Chain A, domain 1"/>
    <property type="match status" value="1"/>
</dbReference>
<dbReference type="InterPro" id="IPR029047">
    <property type="entry name" value="HSP70_peptide-bd_sf"/>
</dbReference>
<organism evidence="6 7">
    <name type="scientific">Candidatus Gallitreponema excrementavium</name>
    <dbReference type="NCBI Taxonomy" id="2840840"/>
    <lineage>
        <taxon>Bacteria</taxon>
        <taxon>Pseudomonadati</taxon>
        <taxon>Spirochaetota</taxon>
        <taxon>Spirochaetia</taxon>
        <taxon>Spirochaetales</taxon>
        <taxon>Candidatus Gallitreponema</taxon>
    </lineage>
</organism>
<proteinExistence type="predicted"/>
<name>A0A9D9N1N4_9SPIR</name>
<dbReference type="InterPro" id="IPR052196">
    <property type="entry name" value="Bact_Kbp"/>
</dbReference>